<reference evidence="4 6" key="2">
    <citation type="submission" date="2018-06" db="EMBL/GenBank/DDBJ databases">
        <authorList>
            <consortium name="Pathogen Informatics"/>
            <person name="Doyle S."/>
        </authorList>
    </citation>
    <scope>NUCLEOTIDE SEQUENCE [LARGE SCALE GENOMIC DNA]</scope>
    <source>
        <strain evidence="4 6">NCTC12438</strain>
    </source>
</reference>
<keyword evidence="1" id="KW-0677">Repeat</keyword>
<evidence type="ECO:0000256" key="2">
    <source>
        <dbReference type="ARBA" id="ARBA00023043"/>
    </source>
</evidence>
<keyword evidence="5" id="KW-1185">Reference proteome</keyword>
<evidence type="ECO:0000256" key="1">
    <source>
        <dbReference type="ARBA" id="ARBA00022737"/>
    </source>
</evidence>
<reference evidence="3 5" key="1">
    <citation type="submission" date="2015-11" db="EMBL/GenBank/DDBJ databases">
        <title>Genomic analysis of 38 Legionella species identifies large and diverse effector repertoires.</title>
        <authorList>
            <person name="Burstein D."/>
            <person name="Amaro F."/>
            <person name="Zusman T."/>
            <person name="Lifshitz Z."/>
            <person name="Cohen O."/>
            <person name="Gilbert J.A."/>
            <person name="Pupko T."/>
            <person name="Shuman H.A."/>
            <person name="Segal G."/>
        </authorList>
    </citation>
    <scope>NUCLEOTIDE SEQUENCE [LARGE SCALE GENOMIC DNA]</scope>
    <source>
        <strain evidence="3 5">CDC#72-OH-14</strain>
    </source>
</reference>
<evidence type="ECO:0000313" key="5">
    <source>
        <dbReference type="Proteomes" id="UP000054854"/>
    </source>
</evidence>
<protein>
    <submittedName>
        <fullName evidence="3 4">Ankyrin repeat</fullName>
    </submittedName>
</protein>
<gene>
    <name evidence="3" type="ORF">Lcin_2086</name>
    <name evidence="4" type="ORF">NCTC12438_02100</name>
</gene>
<dbReference type="Proteomes" id="UP000255316">
    <property type="component" value="Unassembled WGS sequence"/>
</dbReference>
<dbReference type="Proteomes" id="UP000054854">
    <property type="component" value="Unassembled WGS sequence"/>
</dbReference>
<dbReference type="OrthoDB" id="5650157at2"/>
<evidence type="ECO:0000313" key="4">
    <source>
        <dbReference type="EMBL" id="STX35484.1"/>
    </source>
</evidence>
<accession>A0A378ITZ7</accession>
<keyword evidence="2" id="KW-0040">ANK repeat</keyword>
<evidence type="ECO:0000313" key="3">
    <source>
        <dbReference type="EMBL" id="KTC83399.1"/>
    </source>
</evidence>
<dbReference type="EMBL" id="LNXX01000042">
    <property type="protein sequence ID" value="KTC83399.1"/>
    <property type="molecule type" value="Genomic_DNA"/>
</dbReference>
<dbReference type="AlphaFoldDB" id="A0A378ITZ7"/>
<dbReference type="PANTHER" id="PTHR24198">
    <property type="entry name" value="ANKYRIN REPEAT AND PROTEIN KINASE DOMAIN-CONTAINING PROTEIN"/>
    <property type="match status" value="1"/>
</dbReference>
<proteinExistence type="predicted"/>
<dbReference type="RefSeq" id="WP_058465247.1">
    <property type="nucleotide sequence ID" value="NZ_CAAAHQ010000005.1"/>
</dbReference>
<dbReference type="SUPFAM" id="SSF48403">
    <property type="entry name" value="Ankyrin repeat"/>
    <property type="match status" value="1"/>
</dbReference>
<dbReference type="PANTHER" id="PTHR24198:SF165">
    <property type="entry name" value="ANKYRIN REPEAT-CONTAINING PROTEIN-RELATED"/>
    <property type="match status" value="1"/>
</dbReference>
<dbReference type="InterPro" id="IPR002110">
    <property type="entry name" value="Ankyrin_rpt"/>
</dbReference>
<dbReference type="STRING" id="28085.Lcin_2086"/>
<name>A0A378ITZ7_9GAMM</name>
<dbReference type="EMBL" id="UGNX01000001">
    <property type="protein sequence ID" value="STX35484.1"/>
    <property type="molecule type" value="Genomic_DNA"/>
</dbReference>
<dbReference type="SMART" id="SM00248">
    <property type="entry name" value="ANK"/>
    <property type="match status" value="2"/>
</dbReference>
<sequence>MEDGDKDIMSDFDNDTQKIIQKIVDYCRKGNIWGIRDILRSVPESEQGSLLNQYDKFGDTALIAASSNGHVTLMQYLLKIPGVDPNIGTERTQFTPLMLAAANGNKQIVEMLLHMPTINTEIKGINKMTAAEEAIYADHPDVSDMIRTKL</sequence>
<dbReference type="InterPro" id="IPR036770">
    <property type="entry name" value="Ankyrin_rpt-contain_sf"/>
</dbReference>
<dbReference type="Gene3D" id="1.25.40.20">
    <property type="entry name" value="Ankyrin repeat-containing domain"/>
    <property type="match status" value="1"/>
</dbReference>
<dbReference type="Pfam" id="PF12796">
    <property type="entry name" value="Ank_2"/>
    <property type="match status" value="1"/>
</dbReference>
<organism evidence="4 6">
    <name type="scientific">Legionella cincinnatiensis</name>
    <dbReference type="NCBI Taxonomy" id="28085"/>
    <lineage>
        <taxon>Bacteria</taxon>
        <taxon>Pseudomonadati</taxon>
        <taxon>Pseudomonadota</taxon>
        <taxon>Gammaproteobacteria</taxon>
        <taxon>Legionellales</taxon>
        <taxon>Legionellaceae</taxon>
        <taxon>Legionella</taxon>
    </lineage>
</organism>
<evidence type="ECO:0000313" key="6">
    <source>
        <dbReference type="Proteomes" id="UP000255316"/>
    </source>
</evidence>